<dbReference type="GO" id="GO:0030151">
    <property type="term" value="F:molybdenum ion binding"/>
    <property type="evidence" value="ECO:0007669"/>
    <property type="project" value="InterPro"/>
</dbReference>
<dbReference type="PANTHER" id="PTHR19372">
    <property type="entry name" value="SULFITE REDUCTASE"/>
    <property type="match status" value="1"/>
</dbReference>
<evidence type="ECO:0000256" key="3">
    <source>
        <dbReference type="ARBA" id="ARBA00022723"/>
    </source>
</evidence>
<dbReference type="SUPFAM" id="SSF81296">
    <property type="entry name" value="E set domains"/>
    <property type="match status" value="1"/>
</dbReference>
<dbReference type="PATRIC" id="fig|294.132.peg.1264"/>
<evidence type="ECO:0000256" key="5">
    <source>
        <dbReference type="SAM" id="SignalP"/>
    </source>
</evidence>
<comment type="caution">
    <text evidence="8">The sequence shown here is derived from an EMBL/GenBank/DDBJ whole genome shotgun (WGS) entry which is preliminary data.</text>
</comment>
<dbReference type="FunFam" id="3.90.420.10:FF:000007">
    <property type="entry name" value="Sulfite:cytochrome c oxidoreductase subunit A"/>
    <property type="match status" value="1"/>
</dbReference>
<evidence type="ECO:0000256" key="2">
    <source>
        <dbReference type="ARBA" id="ARBA00022505"/>
    </source>
</evidence>
<dbReference type="GO" id="GO:0008482">
    <property type="term" value="F:sulfite oxidase activity"/>
    <property type="evidence" value="ECO:0007669"/>
    <property type="project" value="TreeGrafter"/>
</dbReference>
<dbReference type="RefSeq" id="WP_046040395.1">
    <property type="nucleotide sequence ID" value="NZ_LACC01000014.1"/>
</dbReference>
<name>A0A0F4TP15_PSEFL</name>
<feature type="chain" id="PRO_5002479206" evidence="5">
    <location>
        <begin position="37"/>
        <end position="419"/>
    </location>
</feature>
<evidence type="ECO:0000256" key="1">
    <source>
        <dbReference type="ARBA" id="ARBA00001924"/>
    </source>
</evidence>
<dbReference type="Gene3D" id="3.90.420.10">
    <property type="entry name" value="Oxidoreductase, molybdopterin-binding domain"/>
    <property type="match status" value="1"/>
</dbReference>
<dbReference type="InterPro" id="IPR014756">
    <property type="entry name" value="Ig_E-set"/>
</dbReference>
<feature type="domain" description="Moybdenum cofactor oxidoreductase dimerisation" evidence="7">
    <location>
        <begin position="302"/>
        <end position="405"/>
    </location>
</feature>
<keyword evidence="2" id="KW-0500">Molybdenum</keyword>
<organism evidence="8 9">
    <name type="scientific">Pseudomonas fluorescens</name>
    <dbReference type="NCBI Taxonomy" id="294"/>
    <lineage>
        <taxon>Bacteria</taxon>
        <taxon>Pseudomonadati</taxon>
        <taxon>Pseudomonadota</taxon>
        <taxon>Gammaproteobacteria</taxon>
        <taxon>Pseudomonadales</taxon>
        <taxon>Pseudomonadaceae</taxon>
        <taxon>Pseudomonas</taxon>
    </lineage>
</organism>
<dbReference type="PANTHER" id="PTHR19372:SF7">
    <property type="entry name" value="SULFITE OXIDASE, MITOCHONDRIAL"/>
    <property type="match status" value="1"/>
</dbReference>
<proteinExistence type="predicted"/>
<dbReference type="Gene3D" id="2.60.40.650">
    <property type="match status" value="1"/>
</dbReference>
<dbReference type="Pfam" id="PF03404">
    <property type="entry name" value="Mo-co_dimer"/>
    <property type="match status" value="1"/>
</dbReference>
<dbReference type="AlphaFoldDB" id="A0A0F4TP15"/>
<evidence type="ECO:0000313" key="9">
    <source>
        <dbReference type="Proteomes" id="UP000033588"/>
    </source>
</evidence>
<keyword evidence="4" id="KW-0560">Oxidoreductase</keyword>
<dbReference type="PRINTS" id="PR00407">
    <property type="entry name" value="EUMOPTERIN"/>
</dbReference>
<evidence type="ECO:0000259" key="6">
    <source>
        <dbReference type="Pfam" id="PF00174"/>
    </source>
</evidence>
<dbReference type="Proteomes" id="UP000033588">
    <property type="component" value="Unassembled WGS sequence"/>
</dbReference>
<keyword evidence="5" id="KW-0732">Signal</keyword>
<dbReference type="EMBL" id="LACC01000014">
    <property type="protein sequence ID" value="KJZ46198.1"/>
    <property type="molecule type" value="Genomic_DNA"/>
</dbReference>
<sequence>MKFSFVDNSKPTRRRVLRDAFTLALAASPLASLARAADESAAASESAEEVTFAAGPRPLVQYPQKRPLTLVTTRPPHLETPFPVFNEGPITPNDAFFVRYHLANFPTSIDPDSYRLTIKGTVDTPLSLSLAELKALAEPVEVVAVNQCSGNSRGFSMPRVFGAQLGNGSMGNARWVGVPLKAVLEKAGVKAEAKQVTFRGLDKPVLPSTPEYIKALDISHAMDGEPIIAWSMNGTDLPFLNGYPIRLVVPGYFGTYWVKHLSEIEVVDHTFDGFFMAKGYRVPDNDCFCIAPGTTAAKTVPISKLPVRSFITSVKHGDVLPLNKSVLLKGIAFDGGVGVNKVEVSIDGGKTWRETQLGQDLGRYSFREWTLPITFTGKGATLLMVRASNSAGETQPLQADWNPAGYRRHVVETTHVTVA</sequence>
<dbReference type="GO" id="GO:0043546">
    <property type="term" value="F:molybdopterin cofactor binding"/>
    <property type="evidence" value="ECO:0007669"/>
    <property type="project" value="TreeGrafter"/>
</dbReference>
<dbReference type="GO" id="GO:0020037">
    <property type="term" value="F:heme binding"/>
    <property type="evidence" value="ECO:0007669"/>
    <property type="project" value="TreeGrafter"/>
</dbReference>
<gene>
    <name evidence="8" type="ORF">VC35_12550</name>
</gene>
<dbReference type="GO" id="GO:0006790">
    <property type="term" value="P:sulfur compound metabolic process"/>
    <property type="evidence" value="ECO:0007669"/>
    <property type="project" value="TreeGrafter"/>
</dbReference>
<keyword evidence="3" id="KW-0479">Metal-binding</keyword>
<dbReference type="SUPFAM" id="SSF56524">
    <property type="entry name" value="Oxidoreductase molybdopterin-binding domain"/>
    <property type="match status" value="1"/>
</dbReference>
<evidence type="ECO:0000256" key="4">
    <source>
        <dbReference type="ARBA" id="ARBA00023002"/>
    </source>
</evidence>
<dbReference type="InterPro" id="IPR008335">
    <property type="entry name" value="Mopterin_OxRdtase_euk"/>
</dbReference>
<accession>A0A0F4TP15</accession>
<dbReference type="InterPro" id="IPR000572">
    <property type="entry name" value="OxRdtase_Mopterin-bd_dom"/>
</dbReference>
<evidence type="ECO:0000259" key="7">
    <source>
        <dbReference type="Pfam" id="PF03404"/>
    </source>
</evidence>
<evidence type="ECO:0000313" key="8">
    <source>
        <dbReference type="EMBL" id="KJZ46198.1"/>
    </source>
</evidence>
<dbReference type="InterPro" id="IPR005066">
    <property type="entry name" value="MoCF_OxRdtse_dimer"/>
</dbReference>
<protein>
    <submittedName>
        <fullName evidence="8">Oxidase</fullName>
    </submittedName>
</protein>
<dbReference type="Pfam" id="PF00174">
    <property type="entry name" value="Oxidored_molyb"/>
    <property type="match status" value="1"/>
</dbReference>
<dbReference type="InterPro" id="IPR036374">
    <property type="entry name" value="OxRdtase_Mopterin-bd_sf"/>
</dbReference>
<feature type="domain" description="Oxidoreductase molybdopterin-binding" evidence="6">
    <location>
        <begin position="105"/>
        <end position="274"/>
    </location>
</feature>
<reference evidence="8 9" key="1">
    <citation type="submission" date="2015-03" db="EMBL/GenBank/DDBJ databases">
        <title>Comparative genomics of Pseudomonas insights into diversity of traits involved in vanlence and defense.</title>
        <authorList>
            <person name="Qin Y."/>
        </authorList>
    </citation>
    <scope>NUCLEOTIDE SEQUENCE [LARGE SCALE GENOMIC DNA]</scope>
    <source>
        <strain evidence="8 9">C8</strain>
    </source>
</reference>
<feature type="signal peptide" evidence="5">
    <location>
        <begin position="1"/>
        <end position="36"/>
    </location>
</feature>
<comment type="cofactor">
    <cofactor evidence="1">
        <name>Mo-molybdopterin</name>
        <dbReference type="ChEBI" id="CHEBI:71302"/>
    </cofactor>
</comment>
<dbReference type="OrthoDB" id="9795587at2"/>